<dbReference type="EMBL" id="CAJNOK010001802">
    <property type="protein sequence ID" value="CAF0830662.1"/>
    <property type="molecule type" value="Genomic_DNA"/>
</dbReference>
<accession>A0A813UN52</accession>
<dbReference type="EMBL" id="CAJOBC010000720">
    <property type="protein sequence ID" value="CAF3618580.1"/>
    <property type="molecule type" value="Genomic_DNA"/>
</dbReference>
<evidence type="ECO:0000256" key="9">
    <source>
        <dbReference type="ARBA" id="ARBA00022801"/>
    </source>
</evidence>
<dbReference type="EMBL" id="CAJNOQ010000720">
    <property type="protein sequence ID" value="CAF0831502.1"/>
    <property type="molecule type" value="Genomic_DNA"/>
</dbReference>
<dbReference type="FunFam" id="3.40.50.10880:FF:000002">
    <property type="entry name" value="Acidic residue methyltransferase 1"/>
    <property type="match status" value="1"/>
</dbReference>
<evidence type="ECO:0000256" key="3">
    <source>
        <dbReference type="ARBA" id="ARBA00009519"/>
    </source>
</evidence>
<keyword evidence="4" id="KW-0533">Nickel</keyword>
<keyword evidence="8 13" id="KW-0479">Metal-binding</keyword>
<keyword evidence="9 13" id="KW-0378">Hydrolase</keyword>
<evidence type="ECO:0000313" key="16">
    <source>
        <dbReference type="EMBL" id="CAF0831502.1"/>
    </source>
</evidence>
<evidence type="ECO:0000256" key="1">
    <source>
        <dbReference type="ARBA" id="ARBA00000807"/>
    </source>
</evidence>
<protein>
    <recommendedName>
        <fullName evidence="13">Sugar phosphate phosphatase</fullName>
        <ecNumber evidence="13">2.1.1.-</ecNumber>
        <ecNumber evidence="13">3.1.3.-</ecNumber>
    </recommendedName>
</protein>
<dbReference type="GO" id="GO:0005634">
    <property type="term" value="C:nucleus"/>
    <property type="evidence" value="ECO:0007669"/>
    <property type="project" value="TreeGrafter"/>
</dbReference>
<dbReference type="InterPro" id="IPR002791">
    <property type="entry name" value="ARMT1-like_metal-bd"/>
</dbReference>
<evidence type="ECO:0000313" key="18">
    <source>
        <dbReference type="EMBL" id="CAF3618580.1"/>
    </source>
</evidence>
<comment type="caution">
    <text evidence="16">The sequence shown here is derived from an EMBL/GenBank/DDBJ whole genome shotgun (WGS) entry which is preliminary data.</text>
</comment>
<keyword evidence="6" id="KW-0808">Transferase</keyword>
<dbReference type="GO" id="GO:0016791">
    <property type="term" value="F:phosphatase activity"/>
    <property type="evidence" value="ECO:0007669"/>
    <property type="project" value="TreeGrafter"/>
</dbReference>
<dbReference type="EC" id="3.1.3.-" evidence="13"/>
<dbReference type="Gene3D" id="1.20.930.60">
    <property type="match status" value="1"/>
</dbReference>
<comment type="catalytic activity">
    <reaction evidence="1 13">
        <text>L-glutamyl-[protein] + S-adenosyl-L-methionine = [protein]-L-glutamate 5-O-methyl ester + S-adenosyl-L-homocysteine</text>
        <dbReference type="Rhea" id="RHEA:24452"/>
        <dbReference type="Rhea" id="RHEA-COMP:10208"/>
        <dbReference type="Rhea" id="RHEA-COMP:10311"/>
        <dbReference type="ChEBI" id="CHEBI:29973"/>
        <dbReference type="ChEBI" id="CHEBI:57856"/>
        <dbReference type="ChEBI" id="CHEBI:59789"/>
        <dbReference type="ChEBI" id="CHEBI:82795"/>
    </reaction>
</comment>
<dbReference type="Proteomes" id="UP000681722">
    <property type="component" value="Unassembled WGS sequence"/>
</dbReference>
<evidence type="ECO:0000259" key="14">
    <source>
        <dbReference type="Pfam" id="PF01937"/>
    </source>
</evidence>
<evidence type="ECO:0000256" key="8">
    <source>
        <dbReference type="ARBA" id="ARBA00022723"/>
    </source>
</evidence>
<comment type="catalytic activity">
    <reaction evidence="12 13">
        <text>beta-D-fructose 6-phosphate = dihydroxyacetone + D-glyceraldehyde 3-phosphate</text>
        <dbReference type="Rhea" id="RHEA:28002"/>
        <dbReference type="ChEBI" id="CHEBI:16016"/>
        <dbReference type="ChEBI" id="CHEBI:57634"/>
        <dbReference type="ChEBI" id="CHEBI:59776"/>
    </reaction>
</comment>
<dbReference type="EMBL" id="CAJOBA010001802">
    <property type="protein sequence ID" value="CAF3615153.1"/>
    <property type="molecule type" value="Genomic_DNA"/>
</dbReference>
<evidence type="ECO:0000256" key="6">
    <source>
        <dbReference type="ARBA" id="ARBA00022679"/>
    </source>
</evidence>
<evidence type="ECO:0000256" key="4">
    <source>
        <dbReference type="ARBA" id="ARBA00022596"/>
    </source>
</evidence>
<evidence type="ECO:0000256" key="11">
    <source>
        <dbReference type="ARBA" id="ARBA00045980"/>
    </source>
</evidence>
<dbReference type="Pfam" id="PF01937">
    <property type="entry name" value="ARMT1-like_dom"/>
    <property type="match status" value="1"/>
</dbReference>
<comment type="function">
    <text evidence="11 13">Metal-dependent phosphatase that shows phosphatase activity against several substrates, including fructose-1-phosphate and fructose-6-phosphate. Its preference for fructose-1-phosphate, a strong glycating agent that causes DNA damage rather than a canonical yeast metabolite, suggests a damage-control function in hexose phosphate metabolism. Has also been shown to have O-methyltransferase activity that methylates glutamate residues of target proteins to form gamma-glutamyl methyl ester residues. Possibly methylates PCNA, suggesting it is involved in the DNA damage response.</text>
</comment>
<dbReference type="Proteomes" id="UP000682733">
    <property type="component" value="Unassembled WGS sequence"/>
</dbReference>
<proteinExistence type="inferred from homology"/>
<reference evidence="16" key="1">
    <citation type="submission" date="2021-02" db="EMBL/GenBank/DDBJ databases">
        <authorList>
            <person name="Nowell W R."/>
        </authorList>
    </citation>
    <scope>NUCLEOTIDE SEQUENCE</scope>
</reference>
<evidence type="ECO:0000256" key="13">
    <source>
        <dbReference type="RuleBase" id="RU367030"/>
    </source>
</evidence>
<keyword evidence="10 13" id="KW-0464">Manganese</keyword>
<name>A0A813UN52_9BILA</name>
<comment type="cofactor">
    <cofactor evidence="13">
        <name>Mn(2+)</name>
        <dbReference type="ChEBI" id="CHEBI:29035"/>
    </cofactor>
    <cofactor evidence="13">
        <name>Ni(2+)</name>
        <dbReference type="ChEBI" id="CHEBI:49786"/>
    </cofactor>
</comment>
<keyword evidence="7" id="KW-0949">S-adenosyl-L-methionine</keyword>
<feature type="domain" description="Damage-control phosphatase ARMT1-like metal-binding" evidence="14">
    <location>
        <begin position="19"/>
        <end position="405"/>
    </location>
</feature>
<comment type="catalytic activity">
    <reaction evidence="2 13">
        <text>beta-D-fructose 1-phosphate + H2O = D-fructose + phosphate</text>
        <dbReference type="Rhea" id="RHEA:35603"/>
        <dbReference type="ChEBI" id="CHEBI:15377"/>
        <dbReference type="ChEBI" id="CHEBI:37721"/>
        <dbReference type="ChEBI" id="CHEBI:43474"/>
        <dbReference type="ChEBI" id="CHEBI:138881"/>
    </reaction>
</comment>
<dbReference type="GO" id="GO:0046872">
    <property type="term" value="F:metal ion binding"/>
    <property type="evidence" value="ECO:0007669"/>
    <property type="project" value="UniProtKB-UniRule"/>
</dbReference>
<comment type="domain">
    <text evidence="13">Subfamily III proteins have a conserved RTxK motif about 40-50 residues from the C-terminus; the threonine may be replaced by serine or cysteine.</text>
</comment>
<organism evidence="16 19">
    <name type="scientific">Didymodactylos carnosus</name>
    <dbReference type="NCBI Taxonomy" id="1234261"/>
    <lineage>
        <taxon>Eukaryota</taxon>
        <taxon>Metazoa</taxon>
        <taxon>Spiralia</taxon>
        <taxon>Gnathifera</taxon>
        <taxon>Rotifera</taxon>
        <taxon>Eurotatoria</taxon>
        <taxon>Bdelloidea</taxon>
        <taxon>Philodinida</taxon>
        <taxon>Philodinidae</taxon>
        <taxon>Didymodactylos</taxon>
    </lineage>
</organism>
<evidence type="ECO:0000256" key="10">
    <source>
        <dbReference type="ARBA" id="ARBA00023211"/>
    </source>
</evidence>
<dbReference type="InterPro" id="IPR036075">
    <property type="entry name" value="ARMT-1-like_metal-bd_sf"/>
</dbReference>
<dbReference type="AlphaFoldDB" id="A0A813UN52"/>
<evidence type="ECO:0000256" key="5">
    <source>
        <dbReference type="ARBA" id="ARBA00022603"/>
    </source>
</evidence>
<evidence type="ECO:0000256" key="12">
    <source>
        <dbReference type="ARBA" id="ARBA00048809"/>
    </source>
</evidence>
<evidence type="ECO:0000256" key="7">
    <source>
        <dbReference type="ARBA" id="ARBA00022691"/>
    </source>
</evidence>
<keyword evidence="5 13" id="KW-0489">Methyltransferase</keyword>
<dbReference type="EC" id="2.1.1.-" evidence="13"/>
<dbReference type="Gene3D" id="3.40.50.10880">
    <property type="entry name" value="Uncharacterised protein PF01937, DUF89, domain 3"/>
    <property type="match status" value="1"/>
</dbReference>
<dbReference type="GO" id="GO:0051998">
    <property type="term" value="F:protein carboxyl O-methyltransferase activity"/>
    <property type="evidence" value="ECO:0007669"/>
    <property type="project" value="UniProtKB-UniRule"/>
</dbReference>
<keyword evidence="19" id="KW-1185">Reference proteome</keyword>
<dbReference type="Proteomes" id="UP000677228">
    <property type="component" value="Unassembled WGS sequence"/>
</dbReference>
<dbReference type="PANTHER" id="PTHR12260:SF6">
    <property type="entry name" value="DAMAGE-CONTROL PHOSPHATASE ARMT1"/>
    <property type="match status" value="1"/>
</dbReference>
<dbReference type="PANTHER" id="PTHR12260">
    <property type="entry name" value="DAMAGE-CONTROL PHOSPHATASE ARMT1"/>
    <property type="match status" value="1"/>
</dbReference>
<dbReference type="InterPro" id="IPR039763">
    <property type="entry name" value="ARMT1"/>
</dbReference>
<evidence type="ECO:0000256" key="2">
    <source>
        <dbReference type="ARBA" id="ARBA00001326"/>
    </source>
</evidence>
<dbReference type="GO" id="GO:0006974">
    <property type="term" value="P:DNA damage response"/>
    <property type="evidence" value="ECO:0007669"/>
    <property type="project" value="TreeGrafter"/>
</dbReference>
<gene>
    <name evidence="16" type="ORF">GPM918_LOCUS5079</name>
    <name evidence="15" type="ORF">OVA965_LOCUS6126</name>
    <name evidence="18" type="ORF">SRO942_LOCUS5080</name>
    <name evidence="17" type="ORF">TMI583_LOCUS6122</name>
</gene>
<dbReference type="OrthoDB" id="541375at2759"/>
<dbReference type="SUPFAM" id="SSF111321">
    <property type="entry name" value="AF1104-like"/>
    <property type="match status" value="1"/>
</dbReference>
<evidence type="ECO:0000313" key="19">
    <source>
        <dbReference type="Proteomes" id="UP000663829"/>
    </source>
</evidence>
<dbReference type="GO" id="GO:0032259">
    <property type="term" value="P:methylation"/>
    <property type="evidence" value="ECO:0007669"/>
    <property type="project" value="UniProtKB-KW"/>
</dbReference>
<evidence type="ECO:0000313" key="17">
    <source>
        <dbReference type="EMBL" id="CAF3615153.1"/>
    </source>
</evidence>
<dbReference type="Proteomes" id="UP000663829">
    <property type="component" value="Unassembled WGS sequence"/>
</dbReference>
<sequence>MSLPPPLSAKDKNSFAYETVKDRLPLIVTRIVDFLARHRSDILHDFGEDADRECKSCIGAMDKLRYEIARDKPIVLLGDQYPDVEIWNRCLQDMRNKGQALSWFQSPWLLVECYMYRCIMQAFYLTKHMNTTDPFYEMKQRSFLASENAAHTLLSQLDNDLQMKNTEESTLREQFSTYMEISLWGNRCDLSLSAGSDSSQNHDPFHQLSELKQCLLINHESDVYQYIVKQHSDDFNHDIYFDLILDNAGFELLGDLCLADFLISKRLCSRLTLHLKMMPWFVSDATRQDLDWLFSQLEKSQSEIWQKTVERWKEHVKNGQWIITAHQFYTLPFDYSQMRKYSSDLYTSLTNSHLLIFKGDLNYRKLVGDLKWNLNDKFDYALRGFHPTSLVVLRTLKSDVQLELDEQSINYAKNLDSNWMVTGQFGVIQWWKKPDV</sequence>
<comment type="similarity">
    <text evidence="3 13">Belongs to the damage-control phosphatase family. Sugar phosphate phosphatase III subfamily.</text>
</comment>
<evidence type="ECO:0000313" key="15">
    <source>
        <dbReference type="EMBL" id="CAF0830662.1"/>
    </source>
</evidence>